<name>A0A919SF39_9ACTN</name>
<proteinExistence type="predicted"/>
<keyword evidence="2" id="KW-1185">Reference proteome</keyword>
<organism evidence="1 2">
    <name type="scientific">Winogradskya consettensis</name>
    <dbReference type="NCBI Taxonomy" id="113560"/>
    <lineage>
        <taxon>Bacteria</taxon>
        <taxon>Bacillati</taxon>
        <taxon>Actinomycetota</taxon>
        <taxon>Actinomycetes</taxon>
        <taxon>Micromonosporales</taxon>
        <taxon>Micromonosporaceae</taxon>
        <taxon>Winogradskya</taxon>
    </lineage>
</organism>
<evidence type="ECO:0000313" key="2">
    <source>
        <dbReference type="Proteomes" id="UP000680865"/>
    </source>
</evidence>
<dbReference type="RefSeq" id="WP_212996675.1">
    <property type="nucleotide sequence ID" value="NZ_BAAATW010000003.1"/>
</dbReference>
<protein>
    <submittedName>
        <fullName evidence="1">Uncharacterized protein</fullName>
    </submittedName>
</protein>
<dbReference type="AlphaFoldDB" id="A0A919SF39"/>
<accession>A0A919SF39</accession>
<gene>
    <name evidence="1" type="ORF">Aco04nite_17420</name>
</gene>
<dbReference type="EMBL" id="BOQP01000008">
    <property type="protein sequence ID" value="GIM69893.1"/>
    <property type="molecule type" value="Genomic_DNA"/>
</dbReference>
<reference evidence="1" key="1">
    <citation type="submission" date="2021-03" db="EMBL/GenBank/DDBJ databases">
        <title>Whole genome shotgun sequence of Actinoplanes consettensis NBRC 14913.</title>
        <authorList>
            <person name="Komaki H."/>
            <person name="Tamura T."/>
        </authorList>
    </citation>
    <scope>NUCLEOTIDE SEQUENCE</scope>
    <source>
        <strain evidence="1">NBRC 14913</strain>
    </source>
</reference>
<evidence type="ECO:0000313" key="1">
    <source>
        <dbReference type="EMBL" id="GIM69893.1"/>
    </source>
</evidence>
<dbReference type="Proteomes" id="UP000680865">
    <property type="component" value="Unassembled WGS sequence"/>
</dbReference>
<sequence>MPTVRESILDCGRISGIWYQGAYPKIRGRRRDNGAIDGPEREIVQWLRSQVRSPGVLHSGRWAYSQDEFTDPAMVKFVDRIWRILSKVTTNRMRRASANDPHSPEHGFRVGSSAFEQSAAGDLELAANALRLAPEVGYVWPQRRIP</sequence>
<comment type="caution">
    <text evidence="1">The sequence shown here is derived from an EMBL/GenBank/DDBJ whole genome shotgun (WGS) entry which is preliminary data.</text>
</comment>